<reference evidence="1" key="1">
    <citation type="submission" date="2020-10" db="EMBL/GenBank/DDBJ databases">
        <authorList>
            <person name="Kusch S."/>
        </authorList>
    </citation>
    <scope>NUCLEOTIDE SEQUENCE</scope>
    <source>
        <strain evidence="1">SwB9</strain>
    </source>
</reference>
<dbReference type="EMBL" id="CAJHIA010000037">
    <property type="protein sequence ID" value="CAD6456794.1"/>
    <property type="molecule type" value="Genomic_DNA"/>
</dbReference>
<organism evidence="1 2">
    <name type="scientific">Sclerotinia trifoliorum</name>
    <dbReference type="NCBI Taxonomy" id="28548"/>
    <lineage>
        <taxon>Eukaryota</taxon>
        <taxon>Fungi</taxon>
        <taxon>Dikarya</taxon>
        <taxon>Ascomycota</taxon>
        <taxon>Pezizomycotina</taxon>
        <taxon>Leotiomycetes</taxon>
        <taxon>Helotiales</taxon>
        <taxon>Sclerotiniaceae</taxon>
        <taxon>Sclerotinia</taxon>
    </lineage>
</organism>
<proteinExistence type="predicted"/>
<dbReference type="Proteomes" id="UP000624404">
    <property type="component" value="Unassembled WGS sequence"/>
</dbReference>
<sequence length="111" mass="12951">MAERKLFYSIQYIEETMSTDTFKAFLELINMRYDLYSYKNHVKSTADGFEEGFQNLLEMILAQQTSMTAESVQKLLVGDHPKMLSSRRIYSKLCVLWEHGMKQGLQVIGKQ</sequence>
<name>A0A8H2W703_9HELO</name>
<evidence type="ECO:0000313" key="2">
    <source>
        <dbReference type="Proteomes" id="UP000624404"/>
    </source>
</evidence>
<accession>A0A8H2W703</accession>
<keyword evidence="2" id="KW-1185">Reference proteome</keyword>
<dbReference type="AlphaFoldDB" id="A0A8H2W703"/>
<gene>
    <name evidence="1" type="ORF">SCLTRI_LOCUS10521</name>
</gene>
<dbReference type="OrthoDB" id="3494977at2759"/>
<comment type="caution">
    <text evidence="1">The sequence shown here is derived from an EMBL/GenBank/DDBJ whole genome shotgun (WGS) entry which is preliminary data.</text>
</comment>
<evidence type="ECO:0000313" key="1">
    <source>
        <dbReference type="EMBL" id="CAD6456794.1"/>
    </source>
</evidence>
<protein>
    <submittedName>
        <fullName evidence="1">1264b9db-0546-4cb6-8f3e-4557da98581e-CDS</fullName>
    </submittedName>
</protein>